<protein>
    <submittedName>
        <fullName evidence="2">Uncharacterized protein</fullName>
    </submittedName>
</protein>
<gene>
    <name evidence="2" type="ORF">RDB_LOCUS59040</name>
</gene>
<evidence type="ECO:0000313" key="2">
    <source>
        <dbReference type="EMBL" id="CAE7124972.1"/>
    </source>
</evidence>
<sequence>MPPPLDKNLYTLTIEESKDEPGATDLLDSDGVALYRRRWGDSKEGSYAINIFDHLSDSLLATVTASNATSKNKVIELHNPTILVELNFTGRLSFKWNFVWEEHEFEWKKEECFILRKPDPPVLIAVTEPEKKNKKGIVQFLDYNLSRYAIFSFFSFYLRHEIQHPLNLTLSKIRFDISDKKGLEVLLIASLLSFQDQSEEYRTRAAVAEATSGGMRAYQSSSAENSTPVLPPKPGEALVVKLQSSHKHEPNEIVVGSEGAVDEYVDLACNLLQDESMMFITIRALDPNQVQRVVQVAEETKRTRRRARYEEELHQYLRYEDEQPAAPKGPKVIKLDGSPPKESPMKTYKPPQTLIIHLSKIAMPELAPIAPPPKPSGSQKVPTIRQPSPPSRKRASSPGKSTNRNSFIGILGGPGTGKSSSKSGGTISAPQPPKPGGVSAHNPYNPYGRRQRPPSPTLENATPGLHKLQKPHPSHNPSGSVPYAESPHGGPAYGGQPYAGPPSGYPQSGSASPAPGTPGQQSTIHEFVKDGVVSLGSSLLGRFSTRK</sequence>
<feature type="region of interest" description="Disordered" evidence="1">
    <location>
        <begin position="318"/>
        <end position="348"/>
    </location>
</feature>
<comment type="caution">
    <text evidence="2">The sequence shown here is derived from an EMBL/GenBank/DDBJ whole genome shotgun (WGS) entry which is preliminary data.</text>
</comment>
<accession>A0A8H3DZQ5</accession>
<proteinExistence type="predicted"/>
<evidence type="ECO:0000313" key="3">
    <source>
        <dbReference type="Proteomes" id="UP000663827"/>
    </source>
</evidence>
<organism evidence="2 3">
    <name type="scientific">Rhizoctonia solani</name>
    <dbReference type="NCBI Taxonomy" id="456999"/>
    <lineage>
        <taxon>Eukaryota</taxon>
        <taxon>Fungi</taxon>
        <taxon>Dikarya</taxon>
        <taxon>Basidiomycota</taxon>
        <taxon>Agaricomycotina</taxon>
        <taxon>Agaricomycetes</taxon>
        <taxon>Cantharellales</taxon>
        <taxon>Ceratobasidiaceae</taxon>
        <taxon>Rhizoctonia</taxon>
    </lineage>
</organism>
<dbReference type="AlphaFoldDB" id="A0A8H3DZQ5"/>
<name>A0A8H3DZQ5_9AGAM</name>
<dbReference type="Proteomes" id="UP000663827">
    <property type="component" value="Unassembled WGS sequence"/>
</dbReference>
<feature type="region of interest" description="Disordered" evidence="1">
    <location>
        <begin position="366"/>
        <end position="524"/>
    </location>
</feature>
<feature type="compositionally biased region" description="Low complexity" evidence="1">
    <location>
        <begin position="505"/>
        <end position="520"/>
    </location>
</feature>
<feature type="compositionally biased region" description="Low complexity" evidence="1">
    <location>
        <begin position="417"/>
        <end position="426"/>
    </location>
</feature>
<dbReference type="EMBL" id="CAJNJQ010001179">
    <property type="protein sequence ID" value="CAE7124972.1"/>
    <property type="molecule type" value="Genomic_DNA"/>
</dbReference>
<evidence type="ECO:0000256" key="1">
    <source>
        <dbReference type="SAM" id="MobiDB-lite"/>
    </source>
</evidence>
<reference evidence="2" key="1">
    <citation type="submission" date="2021-01" db="EMBL/GenBank/DDBJ databases">
        <authorList>
            <person name="Kaushik A."/>
        </authorList>
    </citation>
    <scope>NUCLEOTIDE SEQUENCE</scope>
    <source>
        <strain evidence="2">AG5</strain>
    </source>
</reference>